<accession>A0A7G3B696</accession>
<proteinExistence type="predicted"/>
<evidence type="ECO:0000313" key="1">
    <source>
        <dbReference type="EMBL" id="MBC1179808.1"/>
    </source>
</evidence>
<sequence length="202" mass="22054">MPLPRLVLHLLGAGSEDLATAIAPRSELHVIAIATVNSVRLGAKLLINQRNAALIAEEACLMPVLILVGEVLGVNSNYLVATLASVGKDILIALDAIGMIIAEDIALPSEGFIALPAAEVGGVPILGHGFRVLPTFIIKLIGLFHFCDDHFRSMVGFLPFRGLLHFSRFLHLHRVHHINIRHDLSPQKKILLKPFNTEQERK</sequence>
<dbReference type="EMBL" id="GITU01011105">
    <property type="protein sequence ID" value="MBC1179808.1"/>
    <property type="molecule type" value="Transcribed_RNA"/>
</dbReference>
<protein>
    <submittedName>
        <fullName evidence="1">Uncharacterized protein</fullName>
    </submittedName>
</protein>
<organism evidence="1">
    <name type="scientific">Lutzomyia longipalpis</name>
    <name type="common">Sand fly</name>
    <dbReference type="NCBI Taxonomy" id="7200"/>
    <lineage>
        <taxon>Eukaryota</taxon>
        <taxon>Metazoa</taxon>
        <taxon>Ecdysozoa</taxon>
        <taxon>Arthropoda</taxon>
        <taxon>Hexapoda</taxon>
        <taxon>Insecta</taxon>
        <taxon>Pterygota</taxon>
        <taxon>Neoptera</taxon>
        <taxon>Endopterygota</taxon>
        <taxon>Diptera</taxon>
        <taxon>Nematocera</taxon>
        <taxon>Psychodoidea</taxon>
        <taxon>Psychodidae</taxon>
        <taxon>Lutzomyia</taxon>
        <taxon>Lutzomyia</taxon>
    </lineage>
</organism>
<dbReference type="AlphaFoldDB" id="A0A7G3B696"/>
<name>A0A7G3B696_LUTLO</name>
<reference evidence="1" key="1">
    <citation type="journal article" date="2020" name="BMC">
        <title>Leishmania infection induces a limited differential gene expression in the sand fly midgut.</title>
        <authorList>
            <person name="Coutinho-Abreu I.V."/>
            <person name="Serafim T.D."/>
            <person name="Meneses C."/>
            <person name="Kamhawi S."/>
            <person name="Oliveira F."/>
            <person name="Valenzuela J.G."/>
        </authorList>
    </citation>
    <scope>NUCLEOTIDE SEQUENCE</scope>
    <source>
        <strain evidence="1">Jacobina</strain>
        <tissue evidence="1">Midgut</tissue>
    </source>
</reference>